<dbReference type="AlphaFoldDB" id="A0A9E2NZ51"/>
<keyword evidence="4 7" id="KW-0812">Transmembrane</keyword>
<dbReference type="Proteomes" id="UP000823914">
    <property type="component" value="Unassembled WGS sequence"/>
</dbReference>
<feature type="transmembrane region" description="Helical" evidence="7">
    <location>
        <begin position="318"/>
        <end position="337"/>
    </location>
</feature>
<dbReference type="PANTHER" id="PTHR30489">
    <property type="entry name" value="LIPOPROTEIN-RELEASING SYSTEM TRANSMEMBRANE PROTEIN LOLE"/>
    <property type="match status" value="1"/>
</dbReference>
<dbReference type="InterPro" id="IPR051447">
    <property type="entry name" value="Lipoprotein-release_system"/>
</dbReference>
<feature type="transmembrane region" description="Helical" evidence="7">
    <location>
        <begin position="379"/>
        <end position="398"/>
    </location>
</feature>
<feature type="domain" description="ABC3 transporter permease C-terminal" evidence="8">
    <location>
        <begin position="288"/>
        <end position="378"/>
    </location>
</feature>
<comment type="caution">
    <text evidence="10">The sequence shown here is derived from an EMBL/GenBank/DDBJ whole genome shotgun (WGS) entry which is preliminary data.</text>
</comment>
<feature type="transmembrane region" description="Helical" evidence="7">
    <location>
        <begin position="285"/>
        <end position="311"/>
    </location>
</feature>
<protein>
    <submittedName>
        <fullName evidence="10">ABC transporter permease</fullName>
    </submittedName>
</protein>
<evidence type="ECO:0000313" key="11">
    <source>
        <dbReference type="Proteomes" id="UP000823914"/>
    </source>
</evidence>
<feature type="domain" description="MacB-like periplasmic core" evidence="9">
    <location>
        <begin position="31"/>
        <end position="234"/>
    </location>
</feature>
<evidence type="ECO:0000259" key="8">
    <source>
        <dbReference type="Pfam" id="PF02687"/>
    </source>
</evidence>
<keyword evidence="6 7" id="KW-0472">Membrane</keyword>
<comment type="similarity">
    <text evidence="2">Belongs to the ABC-4 integral membrane protein family. LolC/E subfamily.</text>
</comment>
<keyword evidence="3" id="KW-1003">Cell membrane</keyword>
<dbReference type="PANTHER" id="PTHR30489:SF0">
    <property type="entry name" value="LIPOPROTEIN-RELEASING SYSTEM TRANSMEMBRANE PROTEIN LOLE"/>
    <property type="match status" value="1"/>
</dbReference>
<evidence type="ECO:0000256" key="6">
    <source>
        <dbReference type="ARBA" id="ARBA00023136"/>
    </source>
</evidence>
<evidence type="ECO:0000313" key="10">
    <source>
        <dbReference type="EMBL" id="MBU3850262.1"/>
    </source>
</evidence>
<accession>A0A9E2NZ51</accession>
<comment type="subcellular location">
    <subcellularLocation>
        <location evidence="1">Cell membrane</location>
        <topology evidence="1">Multi-pass membrane protein</topology>
    </subcellularLocation>
</comment>
<dbReference type="InterPro" id="IPR003838">
    <property type="entry name" value="ABC3_permease_C"/>
</dbReference>
<reference evidence="10" key="1">
    <citation type="journal article" date="2021" name="PeerJ">
        <title>Extensive microbial diversity within the chicken gut microbiome revealed by metagenomics and culture.</title>
        <authorList>
            <person name="Gilroy R."/>
            <person name="Ravi A."/>
            <person name="Getino M."/>
            <person name="Pursley I."/>
            <person name="Horton D.L."/>
            <person name="Alikhan N.F."/>
            <person name="Baker D."/>
            <person name="Gharbi K."/>
            <person name="Hall N."/>
            <person name="Watson M."/>
            <person name="Adriaenssens E.M."/>
            <person name="Foster-Nyarko E."/>
            <person name="Jarju S."/>
            <person name="Secka A."/>
            <person name="Antonio M."/>
            <person name="Oren A."/>
            <person name="Chaudhuri R.R."/>
            <person name="La Ragione R."/>
            <person name="Hildebrand F."/>
            <person name="Pallen M.J."/>
        </authorList>
    </citation>
    <scope>NUCLEOTIDE SEQUENCE</scope>
    <source>
        <strain evidence="10">Gambia15-2214</strain>
    </source>
</reference>
<sequence length="408" mass="43844">MNIKASMLYAQRLLFPKSGRNSTAGKSLLGAVFSIGLSLVPLIVVLAVSDGMIEGITSRIIELSSYHMQVNLYASLMEGEERDYYSTSMAIEELAQKVSAVPGVVSAYPERQGIGLAAGAKGRTGATIRAVPEDIFAEGSSFSKLIKAKSGTLSFSTEKSAIIGEAIATTLDLQPGDTIRLVTMRTGATGNVIPKITPFTVEAVVSSGYQELDALWVFIPFDTGFSLLEGSLSSVLIGITTDNAFSASLWETATAVEQIIPPGSRVRLWNELNRSQFENFASTRMMLIFIMLLIVLVASVNISSALVMLAMERRKEIAILKSIGATSGGIVTAFLMTGLCTGAMGVLIGLPLGLLCAVNINGILTWVEQILNILLHFWYNLKGLFVITTGDFIPVHLLDPTYYLEEIP</sequence>
<dbReference type="EMBL" id="JAHLFV010000162">
    <property type="protein sequence ID" value="MBU3850262.1"/>
    <property type="molecule type" value="Genomic_DNA"/>
</dbReference>
<evidence type="ECO:0000256" key="1">
    <source>
        <dbReference type="ARBA" id="ARBA00004651"/>
    </source>
</evidence>
<evidence type="ECO:0000256" key="2">
    <source>
        <dbReference type="ARBA" id="ARBA00005236"/>
    </source>
</evidence>
<name>A0A9E2NZ51_9SPIR</name>
<organism evidence="10 11">
    <name type="scientific">Candidatus Treponema excrementipullorum</name>
    <dbReference type="NCBI Taxonomy" id="2838768"/>
    <lineage>
        <taxon>Bacteria</taxon>
        <taxon>Pseudomonadati</taxon>
        <taxon>Spirochaetota</taxon>
        <taxon>Spirochaetia</taxon>
        <taxon>Spirochaetales</taxon>
        <taxon>Treponemataceae</taxon>
        <taxon>Treponema</taxon>
    </lineage>
</organism>
<evidence type="ECO:0000256" key="3">
    <source>
        <dbReference type="ARBA" id="ARBA00022475"/>
    </source>
</evidence>
<dbReference type="GO" id="GO:0098797">
    <property type="term" value="C:plasma membrane protein complex"/>
    <property type="evidence" value="ECO:0007669"/>
    <property type="project" value="TreeGrafter"/>
</dbReference>
<dbReference type="GO" id="GO:0044874">
    <property type="term" value="P:lipoprotein localization to outer membrane"/>
    <property type="evidence" value="ECO:0007669"/>
    <property type="project" value="TreeGrafter"/>
</dbReference>
<dbReference type="Pfam" id="PF02687">
    <property type="entry name" value="FtsX"/>
    <property type="match status" value="1"/>
</dbReference>
<evidence type="ECO:0000259" key="9">
    <source>
        <dbReference type="Pfam" id="PF12704"/>
    </source>
</evidence>
<reference evidence="10" key="2">
    <citation type="submission" date="2021-04" db="EMBL/GenBank/DDBJ databases">
        <authorList>
            <person name="Gilroy R."/>
        </authorList>
    </citation>
    <scope>NUCLEOTIDE SEQUENCE</scope>
    <source>
        <strain evidence="10">Gambia15-2214</strain>
    </source>
</reference>
<gene>
    <name evidence="10" type="ORF">IAA16_06825</name>
</gene>
<evidence type="ECO:0000256" key="4">
    <source>
        <dbReference type="ARBA" id="ARBA00022692"/>
    </source>
</evidence>
<proteinExistence type="inferred from homology"/>
<evidence type="ECO:0000256" key="5">
    <source>
        <dbReference type="ARBA" id="ARBA00022989"/>
    </source>
</evidence>
<evidence type="ECO:0000256" key="7">
    <source>
        <dbReference type="SAM" id="Phobius"/>
    </source>
</evidence>
<dbReference type="Pfam" id="PF12704">
    <property type="entry name" value="MacB_PCD"/>
    <property type="match status" value="1"/>
</dbReference>
<keyword evidence="5 7" id="KW-1133">Transmembrane helix</keyword>
<dbReference type="InterPro" id="IPR025857">
    <property type="entry name" value="MacB_PCD"/>
</dbReference>
<feature type="non-terminal residue" evidence="10">
    <location>
        <position position="408"/>
    </location>
</feature>
<feature type="transmembrane region" description="Helical" evidence="7">
    <location>
        <begin position="343"/>
        <end position="367"/>
    </location>
</feature>